<comment type="caution">
    <text evidence="4">The sequence shown here is derived from an EMBL/GenBank/DDBJ whole genome shotgun (WGS) entry which is preliminary data.</text>
</comment>
<dbReference type="CDD" id="cd00027">
    <property type="entry name" value="BRCT"/>
    <property type="match status" value="2"/>
</dbReference>
<dbReference type="Gene3D" id="3.40.50.10190">
    <property type="entry name" value="BRCT domain"/>
    <property type="match status" value="6"/>
</dbReference>
<evidence type="ECO:0000256" key="1">
    <source>
        <dbReference type="ARBA" id="ARBA00022737"/>
    </source>
</evidence>
<keyword evidence="1" id="KW-0677">Repeat</keyword>
<dbReference type="PANTHER" id="PTHR13561">
    <property type="entry name" value="DNA REPLICATION REGULATOR DPB11-RELATED"/>
    <property type="match status" value="1"/>
</dbReference>
<feature type="domain" description="BRCT" evidence="3">
    <location>
        <begin position="333"/>
        <end position="419"/>
    </location>
</feature>
<keyword evidence="5" id="KW-1185">Reference proteome</keyword>
<dbReference type="Proteomes" id="UP000673552">
    <property type="component" value="Unassembled WGS sequence"/>
</dbReference>
<feature type="compositionally biased region" description="Low complexity" evidence="2">
    <location>
        <begin position="301"/>
        <end position="312"/>
    </location>
</feature>
<feature type="region of interest" description="Disordered" evidence="2">
    <location>
        <begin position="806"/>
        <end position="831"/>
    </location>
</feature>
<dbReference type="InterPro" id="IPR001357">
    <property type="entry name" value="BRCT_dom"/>
</dbReference>
<feature type="region of interest" description="Disordered" evidence="2">
    <location>
        <begin position="280"/>
        <end position="312"/>
    </location>
</feature>
<dbReference type="GO" id="GO:0006270">
    <property type="term" value="P:DNA replication initiation"/>
    <property type="evidence" value="ECO:0007669"/>
    <property type="project" value="TreeGrafter"/>
</dbReference>
<evidence type="ECO:0000313" key="4">
    <source>
        <dbReference type="EMBL" id="KAG5473835.1"/>
    </source>
</evidence>
<accession>A0A836GXQ2</accession>
<dbReference type="AlphaFoldDB" id="A0A836GXQ2"/>
<name>A0A836GXQ2_9TRYP</name>
<dbReference type="SMART" id="SM00292">
    <property type="entry name" value="BRCT"/>
    <property type="match status" value="3"/>
</dbReference>
<dbReference type="PANTHER" id="PTHR13561:SF20">
    <property type="entry name" value="DNA TOPOISOMERASE 2-BINDING PROTEIN 1"/>
    <property type="match status" value="1"/>
</dbReference>
<dbReference type="OrthoDB" id="273147at2759"/>
<reference evidence="5" key="2">
    <citation type="journal article" date="2021" name="Sci. Data">
        <title>Chromosome-scale genome sequencing, assembly and annotation of six genomes from subfamily Leishmaniinae.</title>
        <authorList>
            <person name="Almutairi H."/>
            <person name="Urbaniak M.D."/>
            <person name="Bates M.D."/>
            <person name="Jariyapan N."/>
            <person name="Kwakye-Nuako G."/>
            <person name="Thomaz Soccol V."/>
            <person name="Al-Salem W.S."/>
            <person name="Dillon R.J."/>
            <person name="Bates P.A."/>
            <person name="Gatherer D."/>
        </authorList>
    </citation>
    <scope>NUCLEOTIDE SEQUENCE [LARGE SCALE GENOMIC DNA]</scope>
</reference>
<dbReference type="EMBL" id="JAFEUZ010000029">
    <property type="protein sequence ID" value="KAG5473835.1"/>
    <property type="molecule type" value="Genomic_DNA"/>
</dbReference>
<dbReference type="Pfam" id="PF16770">
    <property type="entry name" value="RTT107_BRCT_5"/>
    <property type="match status" value="1"/>
</dbReference>
<feature type="compositionally biased region" description="Polar residues" evidence="2">
    <location>
        <begin position="574"/>
        <end position="584"/>
    </location>
</feature>
<reference evidence="5" key="1">
    <citation type="journal article" date="2021" name="Microbiol. Resour. Announc.">
        <title>LGAAP: Leishmaniinae Genome Assembly and Annotation Pipeline.</title>
        <authorList>
            <person name="Almutairi H."/>
            <person name="Urbaniak M.D."/>
            <person name="Bates M.D."/>
            <person name="Jariyapan N."/>
            <person name="Kwakye-Nuako G."/>
            <person name="Thomaz-Soccol V."/>
            <person name="Al-Salem W.S."/>
            <person name="Dillon R.J."/>
            <person name="Bates P.A."/>
            <person name="Gatherer D."/>
        </authorList>
    </citation>
    <scope>NUCLEOTIDE SEQUENCE [LARGE SCALE GENOMIC DNA]</scope>
</reference>
<dbReference type="SUPFAM" id="SSF52113">
    <property type="entry name" value="BRCT domain"/>
    <property type="match status" value="2"/>
</dbReference>
<organism evidence="4 5">
    <name type="scientific">Leishmania martiniquensis</name>
    <dbReference type="NCBI Taxonomy" id="1580590"/>
    <lineage>
        <taxon>Eukaryota</taxon>
        <taxon>Discoba</taxon>
        <taxon>Euglenozoa</taxon>
        <taxon>Kinetoplastea</taxon>
        <taxon>Metakinetoplastina</taxon>
        <taxon>Trypanosomatida</taxon>
        <taxon>Trypanosomatidae</taxon>
        <taxon>Leishmaniinae</taxon>
        <taxon>Leishmania</taxon>
    </lineage>
</organism>
<dbReference type="RefSeq" id="XP_067177069.1">
    <property type="nucleotide sequence ID" value="XM_067321974.1"/>
</dbReference>
<dbReference type="GO" id="GO:0033314">
    <property type="term" value="P:mitotic DNA replication checkpoint signaling"/>
    <property type="evidence" value="ECO:0007669"/>
    <property type="project" value="TreeGrafter"/>
</dbReference>
<dbReference type="GeneID" id="92514486"/>
<dbReference type="KEGG" id="lmat:92514486"/>
<feature type="region of interest" description="Disordered" evidence="2">
    <location>
        <begin position="640"/>
        <end position="692"/>
    </location>
</feature>
<evidence type="ECO:0000313" key="5">
    <source>
        <dbReference type="Proteomes" id="UP000673552"/>
    </source>
</evidence>
<sequence length="1173" mass="125353">MEVPATRPEVTTTGIYGEELSAVRQHLQRCDLWWCGDLTSRTQVLIVGSALCAASRKLSVARMRGLPCVSVEWATHGACAMESTDSFDIGHKLTGKEVCTTSLHHLERGRVQAICAARRATYNALLTRQCGLLVASAAALGLTPSSASSPTTSNDKVRFARKHGIPIIAMEEFLLRYATEQLFRHYLPPEDATRERVARDASSLKASSMPTGTRGTNTHTAIAFEPISKMGWTSASASAGSLSSSNTNEILACGSARPSALPVWCAVPASRPSLASRRCSSASLRGPRDTEGAWSGSDSIMPSSVQPSLPSSQLMPTASITASASPSRLPRCSLTDEFSDVVAYCSPPHRLTTQRYDLLRGMGVTVSPQLTPFTTHVLVLGEDVEECLYPRPGLQMVSWQWVSQCQLEQRRLSCLAFRVECVFSPVITFTGLAPADRHALVSALQRSGLPGKVQEALVLGRSGGECSGTASSLPQALGDSPRLLLNTTHLVTPGSQLLSSQKVAVLAQHLHQLSSRPRPNASSTCRLVEVDWVYRSIQQAKWLDADLFALTAPTLETFAAAATVDANAPHKTLPRSTRTSQESLSLGRRVSPPSSASATATNLARLTTVSRQQSSSLSRGHGSQDLTECALAVGVDKRASVKKTVNEDEEEEEAASSQQRKAATGHDTETASPTPPPHCTRDDDDEEAGSEPPLAAAAVRHAAQVMHSFPAPLSAIVSYPACLPSSLRGRQDDGATSARDDLAATLHHHAGPALPSYTYPTTQCSPGFENLLGELEAVPPGMLFGASAARASLYPHLAARAAANASAISAPSSGGRRDEAQRTGPDSTTLPFANADVCVERRAFLHRASAQPHMIQKQQQQQLLCRTMSDESQVVVYQMGLDEDGGIAAVPLTDSHSKPSAISESGEKTTAVEAAAPPASHVTRAIAHVYPRSAFTSAVFLVTKEVIKSHFECGAFAGDFPNVERTSKPEECTHFITAKPSKTEQFLCCLAAGRWILTPAYVAACAQAGYLVSEEPFEWNAEVAASLGCRSSVASLARGCRVQREAPQLPFASWRVRVCCTNSARTASFLRVLRNGGCTSMEAATAAEVMAAPNERGGAPASLTELVLADDAVFSEDELEEFATRPASNDCPIMRLEYLVQFLCAPNTSRPEMDLLQCVRSRKRSRMETAAAE</sequence>
<dbReference type="CDD" id="cd17738">
    <property type="entry name" value="BRCT_TopBP1_rpt7"/>
    <property type="match status" value="1"/>
</dbReference>
<proteinExistence type="predicted"/>
<feature type="compositionally biased region" description="Low complexity" evidence="2">
    <location>
        <begin position="589"/>
        <end position="609"/>
    </location>
</feature>
<dbReference type="SMR" id="A0A836GXQ2"/>
<evidence type="ECO:0000259" key="3">
    <source>
        <dbReference type="PROSITE" id="PS50172"/>
    </source>
</evidence>
<dbReference type="InterPro" id="IPR036420">
    <property type="entry name" value="BRCT_dom_sf"/>
</dbReference>
<protein>
    <recommendedName>
        <fullName evidence="3">BRCT domain-containing protein</fullName>
    </recommendedName>
</protein>
<feature type="region of interest" description="Disordered" evidence="2">
    <location>
        <begin position="569"/>
        <end position="623"/>
    </location>
</feature>
<dbReference type="GO" id="GO:0007095">
    <property type="term" value="P:mitotic G2 DNA damage checkpoint signaling"/>
    <property type="evidence" value="ECO:0007669"/>
    <property type="project" value="TreeGrafter"/>
</dbReference>
<evidence type="ECO:0000256" key="2">
    <source>
        <dbReference type="SAM" id="MobiDB-lite"/>
    </source>
</evidence>
<gene>
    <name evidence="4" type="ORF">LSCM1_04467</name>
</gene>
<dbReference type="PROSITE" id="PS50172">
    <property type="entry name" value="BRCT"/>
    <property type="match status" value="1"/>
</dbReference>